<evidence type="ECO:0000259" key="1">
    <source>
        <dbReference type="PROSITE" id="PS51186"/>
    </source>
</evidence>
<dbReference type="Pfam" id="PF04299">
    <property type="entry name" value="FMN_bind_2"/>
    <property type="match status" value="1"/>
</dbReference>
<dbReference type="EMBL" id="BSPQ01000010">
    <property type="protein sequence ID" value="GLS91111.1"/>
    <property type="molecule type" value="Genomic_DNA"/>
</dbReference>
<dbReference type="InterPro" id="IPR012349">
    <property type="entry name" value="Split_barrel_FMN-bd"/>
</dbReference>
<dbReference type="PROSITE" id="PS51186">
    <property type="entry name" value="GNAT"/>
    <property type="match status" value="1"/>
</dbReference>
<dbReference type="Proteomes" id="UP001157353">
    <property type="component" value="Unassembled WGS sequence"/>
</dbReference>
<sequence length="396" mass="45083">MRQPTPITLANEAVTLKPITINDLQAFYEAGKNDDIWRWTPPHQCATLTTAEQWLRHSLAQVAKGEQVMFAIIDNASGCLVGSTRYCSIDTENSGIEIGFTFINEKFQRSHINSNSKLLLLSHAFEELGAVRVQLRTHEKNQKSRNAISRLGATFEGILRNHRLLSTGEYRNTALFSLLTDEWPQSKAMLQNKIIQNTVVKQVSKKQPNLLTDKHVSLIKEYPLAQLIIASNDNLHEQIIYLPVRLDRKNNRLIGHMSIHNKLLWLLENSTNVTVVFQGDDAYISPLLDENIKVPTWNYRRLHISGEFSFLAKNENRRQVQMQVEALEGKRWSMDDQPAKMINSMLANILCFEINIERVDKIFKLDSQKPIRVKQAIAGSLVNKGKLSLAAAHLAK</sequence>
<dbReference type="Gene3D" id="2.30.110.10">
    <property type="entry name" value="Electron Transport, Fmn-binding Protein, Chain A"/>
    <property type="match status" value="1"/>
</dbReference>
<gene>
    <name evidence="2" type="ORF">GCM10007916_21800</name>
</gene>
<keyword evidence="3" id="KW-1185">Reference proteome</keyword>
<dbReference type="Gene3D" id="3.40.630.30">
    <property type="match status" value="1"/>
</dbReference>
<feature type="domain" description="N-acetyltransferase" evidence="1">
    <location>
        <begin position="14"/>
        <end position="182"/>
    </location>
</feature>
<dbReference type="PANTHER" id="PTHR43610:SF1">
    <property type="entry name" value="N-ACETYLTRANSFERASE DOMAIN-CONTAINING PROTEIN"/>
    <property type="match status" value="1"/>
</dbReference>
<dbReference type="InterPro" id="IPR016181">
    <property type="entry name" value="Acyl_CoA_acyltransferase"/>
</dbReference>
<comment type="caution">
    <text evidence="2">The sequence shown here is derived from an EMBL/GenBank/DDBJ whole genome shotgun (WGS) entry which is preliminary data.</text>
</comment>
<dbReference type="Pfam" id="PF13302">
    <property type="entry name" value="Acetyltransf_3"/>
    <property type="match status" value="1"/>
</dbReference>
<dbReference type="SUPFAM" id="SSF55729">
    <property type="entry name" value="Acyl-CoA N-acyltransferases (Nat)"/>
    <property type="match status" value="1"/>
</dbReference>
<proteinExistence type="predicted"/>
<dbReference type="InterPro" id="IPR007396">
    <property type="entry name" value="TR_PAI2-type"/>
</dbReference>
<organism evidence="2 3">
    <name type="scientific">Psychromonas marina</name>
    <dbReference type="NCBI Taxonomy" id="88364"/>
    <lineage>
        <taxon>Bacteria</taxon>
        <taxon>Pseudomonadati</taxon>
        <taxon>Pseudomonadota</taxon>
        <taxon>Gammaproteobacteria</taxon>
        <taxon>Alteromonadales</taxon>
        <taxon>Psychromonadaceae</taxon>
        <taxon>Psychromonas</taxon>
    </lineage>
</organism>
<name>A0ABQ6E2B4_9GAMM</name>
<dbReference type="RefSeq" id="WP_284204237.1">
    <property type="nucleotide sequence ID" value="NZ_BSPQ01000010.1"/>
</dbReference>
<evidence type="ECO:0000313" key="3">
    <source>
        <dbReference type="Proteomes" id="UP001157353"/>
    </source>
</evidence>
<dbReference type="InterPro" id="IPR000182">
    <property type="entry name" value="GNAT_dom"/>
</dbReference>
<dbReference type="PANTHER" id="PTHR43610">
    <property type="entry name" value="BLL6696 PROTEIN"/>
    <property type="match status" value="1"/>
</dbReference>
<protein>
    <recommendedName>
        <fullName evidence="1">N-acetyltransferase domain-containing protein</fullName>
    </recommendedName>
</protein>
<accession>A0ABQ6E2B4</accession>
<evidence type="ECO:0000313" key="2">
    <source>
        <dbReference type="EMBL" id="GLS91111.1"/>
    </source>
</evidence>
<dbReference type="SUPFAM" id="SSF50475">
    <property type="entry name" value="FMN-binding split barrel"/>
    <property type="match status" value="1"/>
</dbReference>
<reference evidence="3" key="1">
    <citation type="journal article" date="2019" name="Int. J. Syst. Evol. Microbiol.">
        <title>The Global Catalogue of Microorganisms (GCM) 10K type strain sequencing project: providing services to taxonomists for standard genome sequencing and annotation.</title>
        <authorList>
            <consortium name="The Broad Institute Genomics Platform"/>
            <consortium name="The Broad Institute Genome Sequencing Center for Infectious Disease"/>
            <person name="Wu L."/>
            <person name="Ma J."/>
        </authorList>
    </citation>
    <scope>NUCLEOTIDE SEQUENCE [LARGE SCALE GENOMIC DNA]</scope>
    <source>
        <strain evidence="3">NBRC 103166</strain>
    </source>
</reference>